<dbReference type="InterPro" id="IPR011022">
    <property type="entry name" value="Arrestin_C-like"/>
</dbReference>
<feature type="compositionally biased region" description="Polar residues" evidence="1">
    <location>
        <begin position="43"/>
        <end position="58"/>
    </location>
</feature>
<gene>
    <name evidence="3" type="ORF">J3Q64DRAFT_1730291</name>
</gene>
<dbReference type="PANTHER" id="PTHR11188">
    <property type="entry name" value="ARRESTIN DOMAIN CONTAINING PROTEIN"/>
    <property type="match status" value="1"/>
</dbReference>
<dbReference type="InterPro" id="IPR050357">
    <property type="entry name" value="Arrestin_domain-protein"/>
</dbReference>
<dbReference type="InterPro" id="IPR011021">
    <property type="entry name" value="Arrestin-like_N"/>
</dbReference>
<dbReference type="Pfam" id="PF02752">
    <property type="entry name" value="Arrestin_C"/>
    <property type="match status" value="1"/>
</dbReference>
<sequence length="491" mass="55106">MVVKESSRYSGPSFLTLHFIFPFTSLDSFFSNSSRRISQHITDIVSGNSSNRTKNHSMPPTPNPSEIKPSEMTIEIEGGHQLIIRPNRVVRGHVVLITMARIYASQIRIKFRAEETATVKVRESGLDTKIDRIDQMTTTYFEIDSKIWGSETSAFSLNPWQVIEPGEHRYPFAMKFPNVNYPPSMDDLPGFSIRYIWSAHLDAPSFHPGLRSKPHVLPYRPILCAPPPEEWTFSDIIYKDKRSASARVNAWFPKQVYCPDEAVSLTVDIECLPSDLVVTGVNFTLRKHHEGKLLLQKGTAHRSSVRIISQAPAVVPGNSGSVRVPIHFQIPTRLVSPSFASKHLRVYYDLVFQIQFENPGSILKSTHTADLVVPIGIANLPHDHLLRIPDLTAVVSYENSKEAPMFFDPSLTEPPAQSGIPSELWGPLTAALATPPTASPPNYFSIPCLPPQLMRKERVERIVFTSRLVKPGFSPELGEPIVLTDVKDEEW</sequence>
<dbReference type="Pfam" id="PF00339">
    <property type="entry name" value="Arrestin_N"/>
    <property type="match status" value="1"/>
</dbReference>
<dbReference type="Gene3D" id="2.60.40.640">
    <property type="match status" value="2"/>
</dbReference>
<feature type="domain" description="Arrestin C-terminal-like" evidence="2">
    <location>
        <begin position="242"/>
        <end position="380"/>
    </location>
</feature>
<reference evidence="3 4" key="1">
    <citation type="submission" date="2024-04" db="EMBL/GenBank/DDBJ databases">
        <title>Symmetric and asymmetric DNA N6-adenine methylation regulates different biological responses in Mucorales.</title>
        <authorList>
            <consortium name="Lawrence Berkeley National Laboratory"/>
            <person name="Lax C."/>
            <person name="Mondo S.J."/>
            <person name="Osorio-Concepcion M."/>
            <person name="Muszewska A."/>
            <person name="Corrochano-Luque M."/>
            <person name="Gutierrez G."/>
            <person name="Riley R."/>
            <person name="Lipzen A."/>
            <person name="Guo J."/>
            <person name="Hundley H."/>
            <person name="Amirebrahimi M."/>
            <person name="Ng V."/>
            <person name="Lorenzo-Gutierrez D."/>
            <person name="Binder U."/>
            <person name="Yang J."/>
            <person name="Song Y."/>
            <person name="Canovas D."/>
            <person name="Navarro E."/>
            <person name="Freitag M."/>
            <person name="Gabaldon T."/>
            <person name="Grigoriev I.V."/>
            <person name="Corrochano L.M."/>
            <person name="Nicolas F.E."/>
            <person name="Garre V."/>
        </authorList>
    </citation>
    <scope>NUCLEOTIDE SEQUENCE [LARGE SCALE GENOMIC DNA]</scope>
    <source>
        <strain evidence="3 4">L51</strain>
    </source>
</reference>
<comment type="caution">
    <text evidence="3">The sequence shown here is derived from an EMBL/GenBank/DDBJ whole genome shotgun (WGS) entry which is preliminary data.</text>
</comment>
<keyword evidence="4" id="KW-1185">Reference proteome</keyword>
<name>A0ABR3B8E9_PHYBL</name>
<dbReference type="PANTHER" id="PTHR11188:SF17">
    <property type="entry name" value="FI21816P1"/>
    <property type="match status" value="1"/>
</dbReference>
<feature type="region of interest" description="Disordered" evidence="1">
    <location>
        <begin position="43"/>
        <end position="68"/>
    </location>
</feature>
<evidence type="ECO:0000256" key="1">
    <source>
        <dbReference type="SAM" id="MobiDB-lite"/>
    </source>
</evidence>
<proteinExistence type="predicted"/>
<evidence type="ECO:0000313" key="3">
    <source>
        <dbReference type="EMBL" id="KAL0090552.1"/>
    </source>
</evidence>
<dbReference type="EMBL" id="JBCLYO010000004">
    <property type="protein sequence ID" value="KAL0090552.1"/>
    <property type="molecule type" value="Genomic_DNA"/>
</dbReference>
<dbReference type="SMART" id="SM01017">
    <property type="entry name" value="Arrestin_C"/>
    <property type="match status" value="1"/>
</dbReference>
<accession>A0ABR3B8E9</accession>
<evidence type="ECO:0000259" key="2">
    <source>
        <dbReference type="SMART" id="SM01017"/>
    </source>
</evidence>
<evidence type="ECO:0000313" key="4">
    <source>
        <dbReference type="Proteomes" id="UP001448207"/>
    </source>
</evidence>
<dbReference type="InterPro" id="IPR014752">
    <property type="entry name" value="Arrestin-like_C"/>
</dbReference>
<dbReference type="SUPFAM" id="SSF81296">
    <property type="entry name" value="E set domains"/>
    <property type="match status" value="1"/>
</dbReference>
<organism evidence="3 4">
    <name type="scientific">Phycomyces blakesleeanus</name>
    <dbReference type="NCBI Taxonomy" id="4837"/>
    <lineage>
        <taxon>Eukaryota</taxon>
        <taxon>Fungi</taxon>
        <taxon>Fungi incertae sedis</taxon>
        <taxon>Mucoromycota</taxon>
        <taxon>Mucoromycotina</taxon>
        <taxon>Mucoromycetes</taxon>
        <taxon>Mucorales</taxon>
        <taxon>Phycomycetaceae</taxon>
        <taxon>Phycomyces</taxon>
    </lineage>
</organism>
<dbReference type="Proteomes" id="UP001448207">
    <property type="component" value="Unassembled WGS sequence"/>
</dbReference>
<dbReference type="InterPro" id="IPR014756">
    <property type="entry name" value="Ig_E-set"/>
</dbReference>
<protein>
    <recommendedName>
        <fullName evidence="2">Arrestin C-terminal-like domain-containing protein</fullName>
    </recommendedName>
</protein>